<evidence type="ECO:0000256" key="11">
    <source>
        <dbReference type="ARBA" id="ARBA00023002"/>
    </source>
</evidence>
<accession>A0A845UAY8</accession>
<keyword evidence="12 18" id="KW-0520">NAD</keyword>
<feature type="transmembrane region" description="Helical" evidence="18">
    <location>
        <begin position="326"/>
        <end position="355"/>
    </location>
</feature>
<evidence type="ECO:0000256" key="19">
    <source>
        <dbReference type="SAM" id="MobiDB-lite"/>
    </source>
</evidence>
<comment type="function">
    <text evidence="18">Required to facilitate the formation of correct disulfide bonds in some periplasmic proteins and for the assembly of the periplasmic c-type cytochromes. Acts by transferring electrons from cytoplasmic thioredoxin to the periplasm. This transfer involves a cascade of disulfide bond formation and reduction steps.</text>
</comment>
<evidence type="ECO:0000256" key="6">
    <source>
        <dbReference type="ARBA" id="ARBA00022692"/>
    </source>
</evidence>
<dbReference type="PROSITE" id="PS51352">
    <property type="entry name" value="THIOREDOXIN_2"/>
    <property type="match status" value="1"/>
</dbReference>
<evidence type="ECO:0000259" key="20">
    <source>
        <dbReference type="PROSITE" id="PS51352"/>
    </source>
</evidence>
<keyword evidence="5 18" id="KW-0997">Cell inner membrane</keyword>
<reference evidence="21" key="1">
    <citation type="submission" date="2019-11" db="EMBL/GenBank/DDBJ databases">
        <title>Acidithiobacillus ferrianus sp. nov.: a facultatively anaerobic and extremely acidophilic chemolithoautotroph.</title>
        <authorList>
            <person name="Norris P.R."/>
            <person name="Falagan C."/>
            <person name="Moya-Beltran A."/>
            <person name="Castro M."/>
            <person name="Quatrini R."/>
            <person name="Johnson D.B."/>
        </authorList>
    </citation>
    <scope>NUCLEOTIDE SEQUENCE [LARGE SCALE GENOMIC DNA]</scope>
    <source>
        <strain evidence="21">MG</strain>
    </source>
</reference>
<keyword evidence="8 18" id="KW-0201">Cytochrome c-type biogenesis</keyword>
<keyword evidence="15 18" id="KW-0676">Redox-active center</keyword>
<dbReference type="GO" id="GO:0005886">
    <property type="term" value="C:plasma membrane"/>
    <property type="evidence" value="ECO:0007669"/>
    <property type="project" value="UniProtKB-SubCell"/>
</dbReference>
<comment type="similarity">
    <text evidence="2 18">Belongs to the thioredoxin family. DsbD subfamily.</text>
</comment>
<feature type="transmembrane region" description="Helical" evidence="18">
    <location>
        <begin position="460"/>
        <end position="480"/>
    </location>
</feature>
<comment type="caution">
    <text evidence="18">Lacks conserved residue(s) required for the propagation of feature annotation.</text>
</comment>
<keyword evidence="11 18" id="KW-0560">Oxidoreductase</keyword>
<evidence type="ECO:0000256" key="3">
    <source>
        <dbReference type="ARBA" id="ARBA00022448"/>
    </source>
</evidence>
<evidence type="ECO:0000256" key="12">
    <source>
        <dbReference type="ARBA" id="ARBA00023027"/>
    </source>
</evidence>
<keyword evidence="7" id="KW-0732">Signal</keyword>
<dbReference type="InterPro" id="IPR028250">
    <property type="entry name" value="DsbDN"/>
</dbReference>
<evidence type="ECO:0000256" key="15">
    <source>
        <dbReference type="ARBA" id="ARBA00023284"/>
    </source>
</evidence>
<keyword evidence="4 18" id="KW-1003">Cell membrane</keyword>
<dbReference type="GO" id="GO:0017004">
    <property type="term" value="P:cytochrome complex assembly"/>
    <property type="evidence" value="ECO:0007669"/>
    <property type="project" value="UniProtKB-UniRule"/>
</dbReference>
<feature type="region of interest" description="Disordered" evidence="19">
    <location>
        <begin position="165"/>
        <end position="188"/>
    </location>
</feature>
<feature type="transmembrane region" description="Helical" evidence="18">
    <location>
        <begin position="21"/>
        <end position="39"/>
    </location>
</feature>
<keyword evidence="13 18" id="KW-0472">Membrane</keyword>
<dbReference type="CDD" id="cd02953">
    <property type="entry name" value="DsbDgamma"/>
    <property type="match status" value="1"/>
</dbReference>
<keyword evidence="10 18" id="KW-1133">Transmembrane helix</keyword>
<organism evidence="21">
    <name type="scientific">Acidithiobacillus ferrianus</name>
    <dbReference type="NCBI Taxonomy" id="2678518"/>
    <lineage>
        <taxon>Bacteria</taxon>
        <taxon>Pseudomonadati</taxon>
        <taxon>Pseudomonadota</taxon>
        <taxon>Acidithiobacillia</taxon>
        <taxon>Acidithiobacillales</taxon>
        <taxon>Acidithiobacillaceae</taxon>
        <taxon>Acidithiobacillus</taxon>
    </lineage>
</organism>
<gene>
    <name evidence="18 21" type="primary">dsbD</name>
    <name evidence="21" type="ORF">GL267_00015</name>
</gene>
<evidence type="ECO:0000256" key="7">
    <source>
        <dbReference type="ARBA" id="ARBA00022729"/>
    </source>
</evidence>
<dbReference type="GO" id="GO:0009055">
    <property type="term" value="F:electron transfer activity"/>
    <property type="evidence" value="ECO:0007669"/>
    <property type="project" value="UniProtKB-UniRule"/>
</dbReference>
<comment type="caution">
    <text evidence="21">The sequence shown here is derived from an EMBL/GenBank/DDBJ whole genome shotgun (WGS) entry which is preliminary data.</text>
</comment>
<name>A0A845UAY8_9PROT</name>
<evidence type="ECO:0000256" key="16">
    <source>
        <dbReference type="ARBA" id="ARBA00047388"/>
    </source>
</evidence>
<feature type="transmembrane region" description="Helical" evidence="18">
    <location>
        <begin position="285"/>
        <end position="305"/>
    </location>
</feature>
<dbReference type="InterPro" id="IPR036249">
    <property type="entry name" value="Thioredoxin-like_sf"/>
</dbReference>
<sequence length="624" mass="65761">MVRSDAGMRDGAGRRTIWARNALTWSAVCGFLLWFWLPWASANSFLTPDQAFHFEASVPRHGQLQLRWDVAPGYHLYRDRIKFSVSPASVVLGHYTLPEGVMLDDPAFGKVRVLEGKNVLTVPFTVHGPAPAFLVLKSTYQGCANAGVCYPEQAKTVRLALDPQTAAPSAPPAAPPPGGGAPSGTASPTSNAGVLAGALQDRFWLTLGLFFLSGLGLAFTPCVFPMIPILSALIVGQAAGHGHRRSRAFGLSSAYVLGMSLTYSIAGVLAAVTGAYMQAAFQNPWVLGAFALLFVLLALSMFDFYALQMPSAIQSRLAGTGRGGHLFSSFIMGALSALIVGPCVAAPLAGGLLFISQTGDVFLGGLSLFVLSLGMGLPLLIIGTVGGHLLPRAGAWMDAVKTVFGVLMLGVAIWLLSRVLPGPVTLALWAALAVISALYLGALDAISAETSGWRRFWKGCGVLVLAYGLAMGAGALGGAADPLKPLAPFTASRTVGVQTPDAALRFSVVKTPEALQAALEQAKGQPVLVDYWASWCVECVRMDKVTFANPRVEAALRGWRLIRVDVTQNDAVSRALLKRYHLVGPPAFMAVNAGGKTVAQQEGYLGPEAFLRWLSAAQGSFRGA</sequence>
<feature type="transmembrane region" description="Helical" evidence="18">
    <location>
        <begin position="426"/>
        <end position="448"/>
    </location>
</feature>
<comment type="subcellular location">
    <subcellularLocation>
        <location evidence="1 18">Cell inner membrane</location>
        <topology evidence="1 18">Multi-pass membrane protein</topology>
    </subcellularLocation>
</comment>
<dbReference type="PANTHER" id="PTHR32234">
    <property type="entry name" value="THIOL:DISULFIDE INTERCHANGE PROTEIN DSBD"/>
    <property type="match status" value="1"/>
</dbReference>
<comment type="catalytic activity">
    <reaction evidence="16 18">
        <text>[protein]-dithiol + NAD(+) = [protein]-disulfide + NADH + H(+)</text>
        <dbReference type="Rhea" id="RHEA:18749"/>
        <dbReference type="Rhea" id="RHEA-COMP:10593"/>
        <dbReference type="Rhea" id="RHEA-COMP:10594"/>
        <dbReference type="ChEBI" id="CHEBI:15378"/>
        <dbReference type="ChEBI" id="CHEBI:29950"/>
        <dbReference type="ChEBI" id="CHEBI:50058"/>
        <dbReference type="ChEBI" id="CHEBI:57540"/>
        <dbReference type="ChEBI" id="CHEBI:57945"/>
        <dbReference type="EC" id="1.8.1.8"/>
    </reaction>
</comment>
<dbReference type="InterPro" id="IPR003834">
    <property type="entry name" value="Cyt_c_assmbl_TM_dom"/>
</dbReference>
<feature type="transmembrane region" description="Helical" evidence="18">
    <location>
        <begin position="361"/>
        <end position="390"/>
    </location>
</feature>
<keyword evidence="3 18" id="KW-0813">Transport</keyword>
<dbReference type="EC" id="1.8.1.8" evidence="18"/>
<protein>
    <recommendedName>
        <fullName evidence="18">Thiol:disulfide interchange protein DsbD</fullName>
        <ecNumber evidence="18">1.8.1.8</ecNumber>
    </recommendedName>
    <alternativeName>
        <fullName evidence="18">Protein-disulfide reductase</fullName>
        <shortName evidence="18">Disulfide reductase</shortName>
    </alternativeName>
</protein>
<feature type="disulfide bond" description="Redox-active" evidence="18">
    <location>
        <begin position="536"/>
        <end position="539"/>
    </location>
</feature>
<evidence type="ECO:0000256" key="5">
    <source>
        <dbReference type="ARBA" id="ARBA00022519"/>
    </source>
</evidence>
<proteinExistence type="inferred from homology"/>
<dbReference type="NCBIfam" id="NF001419">
    <property type="entry name" value="PRK00293.1"/>
    <property type="match status" value="1"/>
</dbReference>
<evidence type="ECO:0000256" key="9">
    <source>
        <dbReference type="ARBA" id="ARBA00022982"/>
    </source>
</evidence>
<dbReference type="GO" id="GO:0047134">
    <property type="term" value="F:protein-disulfide reductase [NAD(P)H] activity"/>
    <property type="evidence" value="ECO:0007669"/>
    <property type="project" value="UniProtKB-UniRule"/>
</dbReference>
<dbReference type="GO" id="GO:0045454">
    <property type="term" value="P:cell redox homeostasis"/>
    <property type="evidence" value="ECO:0007669"/>
    <property type="project" value="TreeGrafter"/>
</dbReference>
<evidence type="ECO:0000256" key="2">
    <source>
        <dbReference type="ARBA" id="ARBA00007241"/>
    </source>
</evidence>
<keyword evidence="14 18" id="KW-1015">Disulfide bond</keyword>
<dbReference type="EMBL" id="WNJL01000001">
    <property type="protein sequence ID" value="NDU41064.1"/>
    <property type="molecule type" value="Genomic_DNA"/>
</dbReference>
<dbReference type="PANTHER" id="PTHR32234:SF0">
    <property type="entry name" value="THIOL:DISULFIDE INTERCHANGE PROTEIN DSBD"/>
    <property type="match status" value="1"/>
</dbReference>
<dbReference type="AlphaFoldDB" id="A0A845UAY8"/>
<evidence type="ECO:0000256" key="13">
    <source>
        <dbReference type="ARBA" id="ARBA00023136"/>
    </source>
</evidence>
<evidence type="ECO:0000256" key="10">
    <source>
        <dbReference type="ARBA" id="ARBA00022989"/>
    </source>
</evidence>
<keyword evidence="6 18" id="KW-0812">Transmembrane</keyword>
<dbReference type="Pfam" id="PF02683">
    <property type="entry name" value="DsbD_TM"/>
    <property type="match status" value="1"/>
</dbReference>
<dbReference type="InterPro" id="IPR022910">
    <property type="entry name" value="Thiol_diS_interchange_DbsD"/>
</dbReference>
<feature type="domain" description="Thioredoxin" evidence="20">
    <location>
        <begin position="480"/>
        <end position="619"/>
    </location>
</feature>
<dbReference type="Gene3D" id="2.60.40.1250">
    <property type="entry name" value="Thiol:disulfide interchange protein DsbD, N-terminal domain"/>
    <property type="match status" value="1"/>
</dbReference>
<evidence type="ECO:0000313" key="21">
    <source>
        <dbReference type="EMBL" id="NDU41064.1"/>
    </source>
</evidence>
<dbReference type="Pfam" id="PF11412">
    <property type="entry name" value="DsbD_N"/>
    <property type="match status" value="1"/>
</dbReference>
<feature type="transmembrane region" description="Helical" evidence="18">
    <location>
        <begin position="402"/>
        <end position="420"/>
    </location>
</feature>
<dbReference type="Gene3D" id="3.40.30.10">
    <property type="entry name" value="Glutaredoxin"/>
    <property type="match status" value="1"/>
</dbReference>
<comment type="catalytic activity">
    <reaction evidence="17 18">
        <text>[protein]-dithiol + NADP(+) = [protein]-disulfide + NADPH + H(+)</text>
        <dbReference type="Rhea" id="RHEA:18753"/>
        <dbReference type="Rhea" id="RHEA-COMP:10593"/>
        <dbReference type="Rhea" id="RHEA-COMP:10594"/>
        <dbReference type="ChEBI" id="CHEBI:15378"/>
        <dbReference type="ChEBI" id="CHEBI:29950"/>
        <dbReference type="ChEBI" id="CHEBI:50058"/>
        <dbReference type="ChEBI" id="CHEBI:57783"/>
        <dbReference type="ChEBI" id="CHEBI:58349"/>
        <dbReference type="EC" id="1.8.1.8"/>
    </reaction>
</comment>
<dbReference type="InterPro" id="IPR013766">
    <property type="entry name" value="Thioredoxin_domain"/>
</dbReference>
<evidence type="ECO:0000256" key="8">
    <source>
        <dbReference type="ARBA" id="ARBA00022748"/>
    </source>
</evidence>
<evidence type="ECO:0000256" key="4">
    <source>
        <dbReference type="ARBA" id="ARBA00022475"/>
    </source>
</evidence>
<keyword evidence="9 18" id="KW-0249">Electron transport</keyword>
<feature type="compositionally biased region" description="Pro residues" evidence="19">
    <location>
        <begin position="169"/>
        <end position="179"/>
    </location>
</feature>
<dbReference type="HAMAP" id="MF_00399">
    <property type="entry name" value="DbsD"/>
    <property type="match status" value="1"/>
</dbReference>
<evidence type="ECO:0000256" key="1">
    <source>
        <dbReference type="ARBA" id="ARBA00004429"/>
    </source>
</evidence>
<evidence type="ECO:0000256" key="17">
    <source>
        <dbReference type="ARBA" id="ARBA00047804"/>
    </source>
</evidence>
<evidence type="ECO:0000256" key="14">
    <source>
        <dbReference type="ARBA" id="ARBA00023157"/>
    </source>
</evidence>
<feature type="transmembrane region" description="Helical" evidence="18">
    <location>
        <begin position="203"/>
        <end position="236"/>
    </location>
</feature>
<feature type="disulfide bond" description="Redox-active" evidence="18">
    <location>
        <begin position="143"/>
        <end position="149"/>
    </location>
</feature>
<dbReference type="Pfam" id="PF13899">
    <property type="entry name" value="Thioredoxin_7"/>
    <property type="match status" value="1"/>
</dbReference>
<dbReference type="InterPro" id="IPR035671">
    <property type="entry name" value="DsbD_gamma"/>
</dbReference>
<dbReference type="InterPro" id="IPR036929">
    <property type="entry name" value="DsbDN_sf"/>
</dbReference>
<evidence type="ECO:0000256" key="18">
    <source>
        <dbReference type="HAMAP-Rule" id="MF_00399"/>
    </source>
</evidence>
<dbReference type="SUPFAM" id="SSF52833">
    <property type="entry name" value="Thioredoxin-like"/>
    <property type="match status" value="1"/>
</dbReference>
<feature type="transmembrane region" description="Helical" evidence="18">
    <location>
        <begin position="248"/>
        <end position="273"/>
    </location>
</feature>
<dbReference type="SUPFAM" id="SSF74863">
    <property type="entry name" value="Thiol:disulfide interchange protein DsbD, N-terminal domain (DsbD-alpha)"/>
    <property type="match status" value="1"/>
</dbReference>